<evidence type="ECO:0000313" key="2">
    <source>
        <dbReference type="EMBL" id="KUJ79603.1"/>
    </source>
</evidence>
<sequence length="74" mass="8207">MAAATHQTVLKGAPATGLSSLIDVAKARFLRYRIYRQTVNELSVLSNRELADLGLHRSMIRRMAMQAAEDYVAS</sequence>
<dbReference type="STRING" id="1685378.AVO44_09165"/>
<dbReference type="AlphaFoldDB" id="A0A0X3TV72"/>
<organism evidence="2 3">
    <name type="scientific">Ruegeria profundi</name>
    <dbReference type="NCBI Taxonomy" id="1685378"/>
    <lineage>
        <taxon>Bacteria</taxon>
        <taxon>Pseudomonadati</taxon>
        <taxon>Pseudomonadota</taxon>
        <taxon>Alphaproteobacteria</taxon>
        <taxon>Rhodobacterales</taxon>
        <taxon>Roseobacteraceae</taxon>
        <taxon>Ruegeria</taxon>
    </lineage>
</organism>
<keyword evidence="3" id="KW-1185">Reference proteome</keyword>
<evidence type="ECO:0000259" key="1">
    <source>
        <dbReference type="Pfam" id="PF06568"/>
    </source>
</evidence>
<gene>
    <name evidence="2" type="ORF">AVO44_09165</name>
</gene>
<dbReference type="OrthoDB" id="8244198at2"/>
<feature type="domain" description="YjiS-like" evidence="1">
    <location>
        <begin position="27"/>
        <end position="61"/>
    </location>
</feature>
<comment type="caution">
    <text evidence="2">The sequence shown here is derived from an EMBL/GenBank/DDBJ whole genome shotgun (WGS) entry which is preliminary data.</text>
</comment>
<protein>
    <recommendedName>
        <fullName evidence="1">YjiS-like domain-containing protein</fullName>
    </recommendedName>
</protein>
<accession>A0A0X3TV72</accession>
<dbReference type="Proteomes" id="UP000053690">
    <property type="component" value="Unassembled WGS sequence"/>
</dbReference>
<evidence type="ECO:0000313" key="3">
    <source>
        <dbReference type="Proteomes" id="UP000053690"/>
    </source>
</evidence>
<name>A0A0X3TV72_9RHOB</name>
<reference evidence="3" key="1">
    <citation type="submission" date="2015-12" db="EMBL/GenBank/DDBJ databases">
        <authorList>
            <person name="Zhang G."/>
            <person name="Stingl U."/>
        </authorList>
    </citation>
    <scope>NUCLEOTIDE SEQUENCE [LARGE SCALE GENOMIC DNA]</scope>
    <source>
        <strain evidence="3">ZGT108</strain>
    </source>
</reference>
<dbReference type="RefSeq" id="WP_068336363.1">
    <property type="nucleotide sequence ID" value="NZ_JAIUZS010000004.1"/>
</dbReference>
<proteinExistence type="predicted"/>
<dbReference type="InterPro" id="IPR009506">
    <property type="entry name" value="YjiS-like"/>
</dbReference>
<dbReference type="EMBL" id="LQBP01000004">
    <property type="protein sequence ID" value="KUJ79603.1"/>
    <property type="molecule type" value="Genomic_DNA"/>
</dbReference>
<dbReference type="Pfam" id="PF06568">
    <property type="entry name" value="YjiS-like"/>
    <property type="match status" value="1"/>
</dbReference>